<proteinExistence type="inferred from homology"/>
<dbReference type="InterPro" id="IPR007120">
    <property type="entry name" value="DNA-dir_RNAP_su2_dom"/>
</dbReference>
<evidence type="ECO:0000259" key="19">
    <source>
        <dbReference type="Pfam" id="PF04563"/>
    </source>
</evidence>
<feature type="domain" description="DNA-directed RNA polymerase subunit 2 hybrid-binding" evidence="16">
    <location>
        <begin position="635"/>
        <end position="1008"/>
    </location>
</feature>
<dbReference type="GO" id="GO:0003677">
    <property type="term" value="F:DNA binding"/>
    <property type="evidence" value="ECO:0007669"/>
    <property type="project" value="UniProtKB-KW"/>
</dbReference>
<evidence type="ECO:0000256" key="3">
    <source>
        <dbReference type="ARBA" id="ARBA00006835"/>
    </source>
</evidence>
<dbReference type="InterPro" id="IPR007647">
    <property type="entry name" value="RNA_pol_Rpb2_5"/>
</dbReference>
<dbReference type="Gene3D" id="2.40.270.10">
    <property type="entry name" value="DNA-directed RNA polymerase, subunit 2, domain 6"/>
    <property type="match status" value="1"/>
</dbReference>
<evidence type="ECO:0000259" key="20">
    <source>
        <dbReference type="Pfam" id="PF04565"/>
    </source>
</evidence>
<reference evidence="23" key="1">
    <citation type="journal article" date="2017" name="Nature">
        <title>Metagenomic exploration of ASGARD archaea illuminates the origin of cellular complexity in eukaryotes.</title>
        <authorList>
            <person name="Zaremba-Niedzwiedzka K."/>
            <person name="Caceres E.F."/>
            <person name="Saw J.H.W."/>
            <person name="Backstrom D."/>
            <person name="Juzokaite L."/>
            <person name="Vancaester E."/>
            <person name="Seitz K.W."/>
            <person name="Anantharaman K."/>
            <person name="Starnawski P."/>
            <person name="Kjeldsen K.U."/>
            <person name="Stott M.B."/>
            <person name="Nunoura T."/>
            <person name="Banfield J.F."/>
            <person name="Schramm A."/>
            <person name="Baker B.J."/>
            <person name="Spang A."/>
            <person name="Ettema T.J.G."/>
        </authorList>
    </citation>
    <scope>NUCLEOTIDE SEQUENCE</scope>
    <source>
        <strain evidence="23">TIV_1</strain>
    </source>
</reference>
<dbReference type="FunFam" id="2.40.270.10:FF:000011">
    <property type="entry name" value="DNA-directed RNA polymerase subunit beta"/>
    <property type="match status" value="1"/>
</dbReference>
<evidence type="ECO:0000256" key="15">
    <source>
        <dbReference type="RuleBase" id="RU363031"/>
    </source>
</evidence>
<dbReference type="AlphaFoldDB" id="A0A1L2JMD1"/>
<dbReference type="CDD" id="cd00653">
    <property type="entry name" value="RNA_pol_B_RPB2"/>
    <property type="match status" value="1"/>
</dbReference>
<dbReference type="InterPro" id="IPR007644">
    <property type="entry name" value="RNA_pol_bsu_protrusion"/>
</dbReference>
<dbReference type="NCBIfam" id="NF006335">
    <property type="entry name" value="PRK08565.1"/>
    <property type="match status" value="1"/>
</dbReference>
<feature type="domain" description="RNA polymerase Rpb2" evidence="17">
    <location>
        <begin position="1010"/>
        <end position="1100"/>
    </location>
</feature>
<keyword evidence="7 15" id="KW-0548">Nucleotidyltransferase</keyword>
<evidence type="ECO:0000256" key="2">
    <source>
        <dbReference type="ARBA" id="ARBA00004496"/>
    </source>
</evidence>
<organism evidence="23">
    <name type="scientific">uncultured korarchaeote</name>
    <dbReference type="NCBI Taxonomy" id="161241"/>
    <lineage>
        <taxon>Archaea</taxon>
        <taxon>Thermoproteota</taxon>
        <taxon>environmental samples</taxon>
    </lineage>
</organism>
<dbReference type="GO" id="GO:0008270">
    <property type="term" value="F:zinc ion binding"/>
    <property type="evidence" value="ECO:0007669"/>
    <property type="project" value="InterPro"/>
</dbReference>
<dbReference type="Gene3D" id="2.40.50.150">
    <property type="match status" value="1"/>
</dbReference>
<dbReference type="Gene3D" id="3.90.1110.10">
    <property type="entry name" value="RNA polymerase Rpb2, domain 2"/>
    <property type="match status" value="1"/>
</dbReference>
<dbReference type="InterPro" id="IPR037033">
    <property type="entry name" value="DNA-dir_RNAP_su2_hyb_sf"/>
</dbReference>
<evidence type="ECO:0000256" key="13">
    <source>
        <dbReference type="ARBA" id="ARBA00048552"/>
    </source>
</evidence>
<evidence type="ECO:0000259" key="16">
    <source>
        <dbReference type="Pfam" id="PF00562"/>
    </source>
</evidence>
<comment type="subunit">
    <text evidence="12">Part of the RNA polymerase complex.</text>
</comment>
<dbReference type="NCBIfam" id="NF007175">
    <property type="entry name" value="PRK09606.1"/>
    <property type="match status" value="1"/>
</dbReference>
<name>A0A1L2JMD1_9CREN</name>
<feature type="domain" description="RNA polymerase Rpb2" evidence="22">
    <location>
        <begin position="587"/>
        <end position="619"/>
    </location>
</feature>
<comment type="function">
    <text evidence="15">DNA-dependent RNA polymerase catalyzes the transcription of DNA into RNA using the four ribonucleoside triphosphates as substrates.</text>
</comment>
<dbReference type="InterPro" id="IPR007645">
    <property type="entry name" value="RNA_pol_Rpb2_3"/>
</dbReference>
<keyword evidence="8" id="KW-0479">Metal-binding</keyword>
<dbReference type="Gene3D" id="3.90.1800.10">
    <property type="entry name" value="RNA polymerase alpha subunit dimerisation domain"/>
    <property type="match status" value="1"/>
</dbReference>
<dbReference type="NCBIfam" id="TIGR03670">
    <property type="entry name" value="rpoB_arch"/>
    <property type="match status" value="1"/>
</dbReference>
<evidence type="ECO:0000256" key="11">
    <source>
        <dbReference type="ARBA" id="ARBA00023163"/>
    </source>
</evidence>
<evidence type="ECO:0000259" key="22">
    <source>
        <dbReference type="Pfam" id="PF04567"/>
    </source>
</evidence>
<feature type="domain" description="RNA polymerase Rpb2" evidence="18">
    <location>
        <begin position="168"/>
        <end position="340"/>
    </location>
</feature>
<evidence type="ECO:0000259" key="17">
    <source>
        <dbReference type="Pfam" id="PF04560"/>
    </source>
</evidence>
<dbReference type="Pfam" id="PF04566">
    <property type="entry name" value="RNA_pol_Rpb2_4"/>
    <property type="match status" value="1"/>
</dbReference>
<keyword evidence="5" id="KW-0963">Cytoplasm</keyword>
<dbReference type="InterPro" id="IPR007641">
    <property type="entry name" value="RNA_pol_Rpb2_7"/>
</dbReference>
<evidence type="ECO:0000256" key="7">
    <source>
        <dbReference type="ARBA" id="ARBA00022695"/>
    </source>
</evidence>
<evidence type="ECO:0000256" key="10">
    <source>
        <dbReference type="ARBA" id="ARBA00023125"/>
    </source>
</evidence>
<comment type="catalytic activity">
    <reaction evidence="13 15">
        <text>RNA(n) + a ribonucleoside 5'-triphosphate = RNA(n+1) + diphosphate</text>
        <dbReference type="Rhea" id="RHEA:21248"/>
        <dbReference type="Rhea" id="RHEA-COMP:14527"/>
        <dbReference type="Rhea" id="RHEA-COMP:17342"/>
        <dbReference type="ChEBI" id="CHEBI:33019"/>
        <dbReference type="ChEBI" id="CHEBI:61557"/>
        <dbReference type="ChEBI" id="CHEBI:140395"/>
        <dbReference type="EC" id="2.7.7.6"/>
    </reaction>
</comment>
<dbReference type="Pfam" id="PF00562">
    <property type="entry name" value="RNA_pol_Rpb2_6"/>
    <property type="match status" value="1"/>
</dbReference>
<comment type="subcellular location">
    <subcellularLocation>
        <location evidence="2">Cytoplasm</location>
    </subcellularLocation>
</comment>
<keyword evidence="10" id="KW-0238">DNA-binding</keyword>
<dbReference type="PROSITE" id="PS01166">
    <property type="entry name" value="RNA_POL_BETA"/>
    <property type="match status" value="1"/>
</dbReference>
<dbReference type="InterPro" id="IPR007642">
    <property type="entry name" value="RNA_pol_Rpb2_2"/>
</dbReference>
<protein>
    <recommendedName>
        <fullName evidence="15">DNA-directed RNA polymerase subunit beta</fullName>
        <ecNumber evidence="15">2.7.7.6</ecNumber>
    </recommendedName>
</protein>
<dbReference type="Pfam" id="PF04565">
    <property type="entry name" value="RNA_pol_Rpb2_3"/>
    <property type="match status" value="1"/>
</dbReference>
<evidence type="ECO:0000256" key="5">
    <source>
        <dbReference type="ARBA" id="ARBA00022490"/>
    </source>
</evidence>
<dbReference type="InterPro" id="IPR014724">
    <property type="entry name" value="RNA_pol_RPB2_OB-fold"/>
</dbReference>
<sequence length="1103" mass="124601">MMPIRLDVDFYPIVESYFKEKSFVDVQIESYNQFVERGLQEVIDNNRVVELGQNLRIEFGKLKILSPSIVEADGSRRTVTPMECRQRKLTYEAPMYLEAFLYDGNVEIKRQEVFIGSLPVMVKSKICVLHGLSREDLIKAKEDPLDLGGYFIINGSERVVVSREDIASNRVIVSRGTTSPLVAKVYSVRAGYRAVLTLQYKRNGEIIAQFAGINIPVTILLRALGLESDRDVTYAISSDKKVIEEFLVCLDAMPKKKGGFTVEDALDFIGRRLSPGSPREERIMFTQNRIERQLLPHIGTRRADNLKKAYYIAKMVERLIRVKLKEIPPDDKDHYKNKRIQFVGDLLQTLFRYAFVIFAWQLQFQISKKISKGLGDIDIRHFAQPQTITDRFHSALATGSWVGGATGVSQILDRTNYLATISHLRRVISPLTRTHPHFKARALHPTTWGRLCPLETPEGTSCGLVKGLASFIDATVGVEKNPIITRCIQLGVIPIERATPEMVGRLTPVYVDGLLIGLVEEPEEFIKRFNQVRREISHEINSIFDREKREVVINADAGRIRRILIPVNRIEDAIELLDDVKNGRITFSGLVKRGIIEFLDALEEEEAVVATNLREITPKHTHLDFAPYMMFGVAAGMLPYAEHNQSARDVIAANITRQGLGMYAVNWHQRMDSRAHILYYPQRPIVATKVVKLLGYDNRPSGQNLVVAVLCMDNYNTKDAVVLNKGAVDRGAARSVFFRTYEAVERRYFGGQEDRFEIPSEEEISGRRTKEAYRNLGPDGIAEPEQEVKGGDVIIGRTSPPRFIGEYLGFREAGWIARKDASIGIRYGEKGIITISMIANTGEGDRIARVVVRDNRIPELGDKFATRHGQKGVVGMIYRHDDMPFTYEGIVPDLVLNPHAIPSRMTVGQLIELLAGKVGCLEGRIVDGTPFISEPVEDLKKALIKLGFRYDGREVMYDGMTGEMLAQDIFIGVCFYQKLKHMVRNKIHARARGQVQILTRQPVEGRAKGGGLRIGEMEEEVFIAYGASALIQDRLLDNSDKTIIFVCMNCGRIAYYDRRKRVYVCEECKSPKVVPVVTAYAMKLLIQEMISAGIDVRLEVERL</sequence>
<feature type="domain" description="RNA polymerase Rpb2" evidence="21">
    <location>
        <begin position="509"/>
        <end position="567"/>
    </location>
</feature>
<dbReference type="InterPro" id="IPR015712">
    <property type="entry name" value="DNA-dir_RNA_pol_su2"/>
</dbReference>
<evidence type="ECO:0000256" key="4">
    <source>
        <dbReference type="ARBA" id="ARBA00022478"/>
    </source>
</evidence>
<dbReference type="InterPro" id="IPR019969">
    <property type="entry name" value="RNAP_Rpo2"/>
</dbReference>
<dbReference type="GO" id="GO:0003899">
    <property type="term" value="F:DNA-directed RNA polymerase activity"/>
    <property type="evidence" value="ECO:0007669"/>
    <property type="project" value="UniProtKB-EC"/>
</dbReference>
<dbReference type="InterPro" id="IPR037034">
    <property type="entry name" value="RNA_pol_Rpb2_2_sf"/>
</dbReference>
<dbReference type="GO" id="GO:0032549">
    <property type="term" value="F:ribonucleoside binding"/>
    <property type="evidence" value="ECO:0007669"/>
    <property type="project" value="InterPro"/>
</dbReference>
<dbReference type="SUPFAM" id="SSF64484">
    <property type="entry name" value="beta and beta-prime subunits of DNA dependent RNA-polymerase"/>
    <property type="match status" value="1"/>
</dbReference>
<evidence type="ECO:0000256" key="8">
    <source>
        <dbReference type="ARBA" id="ARBA00022723"/>
    </source>
</evidence>
<dbReference type="GO" id="GO:0006351">
    <property type="term" value="P:DNA-templated transcription"/>
    <property type="evidence" value="ECO:0007669"/>
    <property type="project" value="InterPro"/>
</dbReference>
<dbReference type="EC" id="2.7.7.6" evidence="15"/>
<dbReference type="EMBL" id="KX765077">
    <property type="protein sequence ID" value="AOZ56163.1"/>
    <property type="molecule type" value="Genomic_DNA"/>
</dbReference>
<dbReference type="PANTHER" id="PTHR20856">
    <property type="entry name" value="DNA-DIRECTED RNA POLYMERASE I SUBUNIT 2"/>
    <property type="match status" value="1"/>
</dbReference>
<evidence type="ECO:0000256" key="14">
    <source>
        <dbReference type="RuleBase" id="RU000434"/>
    </source>
</evidence>
<feature type="domain" description="RNA polymerase beta subunit protrusion" evidence="19">
    <location>
        <begin position="24"/>
        <end position="389"/>
    </location>
</feature>
<dbReference type="InterPro" id="IPR007646">
    <property type="entry name" value="RNA_pol_Rpb2_4"/>
</dbReference>
<dbReference type="GO" id="GO:0000428">
    <property type="term" value="C:DNA-directed RNA polymerase complex"/>
    <property type="evidence" value="ECO:0007669"/>
    <property type="project" value="UniProtKB-KW"/>
</dbReference>
<evidence type="ECO:0000313" key="23">
    <source>
        <dbReference type="EMBL" id="AOZ56163.1"/>
    </source>
</evidence>
<dbReference type="Pfam" id="PF04563">
    <property type="entry name" value="RNA_pol_Rpb2_1"/>
    <property type="match status" value="1"/>
</dbReference>
<evidence type="ECO:0000259" key="21">
    <source>
        <dbReference type="Pfam" id="PF04566"/>
    </source>
</evidence>
<dbReference type="Pfam" id="PF04561">
    <property type="entry name" value="RNA_pol_Rpb2_2"/>
    <property type="match status" value="1"/>
</dbReference>
<evidence type="ECO:0000256" key="12">
    <source>
        <dbReference type="ARBA" id="ARBA00025838"/>
    </source>
</evidence>
<dbReference type="Gene3D" id="3.90.1070.20">
    <property type="match status" value="1"/>
</dbReference>
<evidence type="ECO:0000256" key="9">
    <source>
        <dbReference type="ARBA" id="ARBA00022833"/>
    </source>
</evidence>
<evidence type="ECO:0000256" key="6">
    <source>
        <dbReference type="ARBA" id="ARBA00022679"/>
    </source>
</evidence>
<keyword evidence="4 15" id="KW-0240">DNA-directed RNA polymerase</keyword>
<dbReference type="Pfam" id="PF04567">
    <property type="entry name" value="RNA_pol_Rpb2_5"/>
    <property type="match status" value="1"/>
</dbReference>
<dbReference type="GO" id="GO:0005737">
    <property type="term" value="C:cytoplasm"/>
    <property type="evidence" value="ECO:0007669"/>
    <property type="project" value="UniProtKB-SubCell"/>
</dbReference>
<feature type="domain" description="RNA polymerase Rpb2" evidence="20">
    <location>
        <begin position="410"/>
        <end position="471"/>
    </location>
</feature>
<evidence type="ECO:0000259" key="18">
    <source>
        <dbReference type="Pfam" id="PF04561"/>
    </source>
</evidence>
<dbReference type="InterPro" id="IPR007121">
    <property type="entry name" value="RNA_pol_bsu_CS"/>
</dbReference>
<accession>A0A1L2JMD1</accession>
<evidence type="ECO:0000256" key="1">
    <source>
        <dbReference type="ARBA" id="ARBA00001947"/>
    </source>
</evidence>
<keyword evidence="6 15" id="KW-0808">Transferase</keyword>
<comment type="similarity">
    <text evidence="3 14">Belongs to the RNA polymerase beta chain family.</text>
</comment>
<dbReference type="Gene3D" id="3.90.1100.10">
    <property type="match status" value="1"/>
</dbReference>
<keyword evidence="9" id="KW-0862">Zinc</keyword>
<comment type="cofactor">
    <cofactor evidence="1">
        <name>Zn(2+)</name>
        <dbReference type="ChEBI" id="CHEBI:29105"/>
    </cofactor>
</comment>
<keyword evidence="11 15" id="KW-0804">Transcription</keyword>
<dbReference type="Pfam" id="PF04560">
    <property type="entry name" value="RNA_pol_Rpb2_7"/>
    <property type="match status" value="1"/>
</dbReference>